<dbReference type="RefSeq" id="WP_367922058.1">
    <property type="nucleotide sequence ID" value="NZ_BAABAC010000051.1"/>
</dbReference>
<dbReference type="InterPro" id="IPR036388">
    <property type="entry name" value="WH-like_DNA-bd_sf"/>
</dbReference>
<dbReference type="PROSITE" id="PS50043">
    <property type="entry name" value="HTH_LUXR_2"/>
    <property type="match status" value="1"/>
</dbReference>
<dbReference type="Pfam" id="PF00196">
    <property type="entry name" value="GerE"/>
    <property type="match status" value="1"/>
</dbReference>
<dbReference type="Gene3D" id="1.10.10.10">
    <property type="entry name" value="Winged helix-like DNA-binding domain superfamily/Winged helix DNA-binding domain"/>
    <property type="match status" value="1"/>
</dbReference>
<accession>A0ABW3VUM2</accession>
<dbReference type="InterPro" id="IPR000792">
    <property type="entry name" value="Tscrpt_reg_LuxR_C"/>
</dbReference>
<sequence length="82" mass="9266">MMTLEATYVAATTRLDQLSRRERKVLHLIALGQSEAAIASQLYLNRTSVEDLCARIFRKLELTPSPQLDRRVLAVLTLLQSP</sequence>
<protein>
    <submittedName>
        <fullName evidence="2">LuxR C-terminal-related transcriptional regulator</fullName>
    </submittedName>
</protein>
<evidence type="ECO:0000313" key="2">
    <source>
        <dbReference type="EMBL" id="MFD1246349.1"/>
    </source>
</evidence>
<dbReference type="PRINTS" id="PR00038">
    <property type="entry name" value="HTHLUXR"/>
</dbReference>
<dbReference type="SMART" id="SM00421">
    <property type="entry name" value="HTH_LUXR"/>
    <property type="match status" value="1"/>
</dbReference>
<name>A0ABW3VUM2_9ACTN</name>
<feature type="domain" description="HTH luxR-type" evidence="1">
    <location>
        <begin position="11"/>
        <end position="76"/>
    </location>
</feature>
<comment type="caution">
    <text evidence="2">The sequence shown here is derived from an EMBL/GenBank/DDBJ whole genome shotgun (WGS) entry which is preliminary data.</text>
</comment>
<organism evidence="2 3">
    <name type="scientific">Nocardioides ginsengisoli</name>
    <dbReference type="NCBI Taxonomy" id="363868"/>
    <lineage>
        <taxon>Bacteria</taxon>
        <taxon>Bacillati</taxon>
        <taxon>Actinomycetota</taxon>
        <taxon>Actinomycetes</taxon>
        <taxon>Propionibacteriales</taxon>
        <taxon>Nocardioidaceae</taxon>
        <taxon>Nocardioides</taxon>
    </lineage>
</organism>
<keyword evidence="3" id="KW-1185">Reference proteome</keyword>
<dbReference type="SUPFAM" id="SSF46894">
    <property type="entry name" value="C-terminal effector domain of the bipartite response regulators"/>
    <property type="match status" value="1"/>
</dbReference>
<dbReference type="EMBL" id="JBHTLX010000003">
    <property type="protein sequence ID" value="MFD1246349.1"/>
    <property type="molecule type" value="Genomic_DNA"/>
</dbReference>
<evidence type="ECO:0000259" key="1">
    <source>
        <dbReference type="PROSITE" id="PS50043"/>
    </source>
</evidence>
<reference evidence="3" key="1">
    <citation type="journal article" date="2019" name="Int. J. Syst. Evol. Microbiol.">
        <title>The Global Catalogue of Microorganisms (GCM) 10K type strain sequencing project: providing services to taxonomists for standard genome sequencing and annotation.</title>
        <authorList>
            <consortium name="The Broad Institute Genomics Platform"/>
            <consortium name="The Broad Institute Genome Sequencing Center for Infectious Disease"/>
            <person name="Wu L."/>
            <person name="Ma J."/>
        </authorList>
    </citation>
    <scope>NUCLEOTIDE SEQUENCE [LARGE SCALE GENOMIC DNA]</scope>
    <source>
        <strain evidence="3">CCUG 52478</strain>
    </source>
</reference>
<gene>
    <name evidence="2" type="ORF">ACFQ3F_00975</name>
</gene>
<evidence type="ECO:0000313" key="3">
    <source>
        <dbReference type="Proteomes" id="UP001597229"/>
    </source>
</evidence>
<dbReference type="Proteomes" id="UP001597229">
    <property type="component" value="Unassembled WGS sequence"/>
</dbReference>
<proteinExistence type="predicted"/>
<dbReference type="InterPro" id="IPR016032">
    <property type="entry name" value="Sig_transdc_resp-reg_C-effctor"/>
</dbReference>